<dbReference type="STRING" id="5364.A0A5C3MRZ7"/>
<evidence type="ECO:0000259" key="2">
    <source>
        <dbReference type="PROSITE" id="PS50181"/>
    </source>
</evidence>
<organism evidence="3 4">
    <name type="scientific">Heliocybe sulcata</name>
    <dbReference type="NCBI Taxonomy" id="5364"/>
    <lineage>
        <taxon>Eukaryota</taxon>
        <taxon>Fungi</taxon>
        <taxon>Dikarya</taxon>
        <taxon>Basidiomycota</taxon>
        <taxon>Agaricomycotina</taxon>
        <taxon>Agaricomycetes</taxon>
        <taxon>Gloeophyllales</taxon>
        <taxon>Gloeophyllaceae</taxon>
        <taxon>Heliocybe</taxon>
    </lineage>
</organism>
<dbReference type="SMART" id="SM00256">
    <property type="entry name" value="FBOX"/>
    <property type="match status" value="1"/>
</dbReference>
<dbReference type="Proteomes" id="UP000305948">
    <property type="component" value="Unassembled WGS sequence"/>
</dbReference>
<dbReference type="SUPFAM" id="SSF81383">
    <property type="entry name" value="F-box domain"/>
    <property type="match status" value="1"/>
</dbReference>
<evidence type="ECO:0000313" key="4">
    <source>
        <dbReference type="Proteomes" id="UP000305948"/>
    </source>
</evidence>
<dbReference type="EMBL" id="ML213522">
    <property type="protein sequence ID" value="TFK47810.1"/>
    <property type="molecule type" value="Genomic_DNA"/>
</dbReference>
<name>A0A5C3MRZ7_9AGAM</name>
<protein>
    <recommendedName>
        <fullName evidence="2">F-box domain-containing protein</fullName>
    </recommendedName>
</protein>
<gene>
    <name evidence="3" type="ORF">OE88DRAFT_745030</name>
</gene>
<dbReference type="Gene3D" id="1.20.1280.50">
    <property type="match status" value="1"/>
</dbReference>
<accession>A0A5C3MRZ7</accession>
<evidence type="ECO:0000313" key="3">
    <source>
        <dbReference type="EMBL" id="TFK47810.1"/>
    </source>
</evidence>
<dbReference type="Pfam" id="PF12937">
    <property type="entry name" value="F-box-like"/>
    <property type="match status" value="1"/>
</dbReference>
<keyword evidence="4" id="KW-1185">Reference proteome</keyword>
<dbReference type="PROSITE" id="PS50181">
    <property type="entry name" value="FBOX"/>
    <property type="match status" value="1"/>
</dbReference>
<dbReference type="InterPro" id="IPR036047">
    <property type="entry name" value="F-box-like_dom_sf"/>
</dbReference>
<dbReference type="OrthoDB" id="424465at2759"/>
<feature type="region of interest" description="Disordered" evidence="1">
    <location>
        <begin position="326"/>
        <end position="349"/>
    </location>
</feature>
<dbReference type="InterPro" id="IPR001810">
    <property type="entry name" value="F-box_dom"/>
</dbReference>
<reference evidence="3 4" key="1">
    <citation type="journal article" date="2019" name="Nat. Ecol. Evol.">
        <title>Megaphylogeny resolves global patterns of mushroom evolution.</title>
        <authorList>
            <person name="Varga T."/>
            <person name="Krizsan K."/>
            <person name="Foldi C."/>
            <person name="Dima B."/>
            <person name="Sanchez-Garcia M."/>
            <person name="Sanchez-Ramirez S."/>
            <person name="Szollosi G.J."/>
            <person name="Szarkandi J.G."/>
            <person name="Papp V."/>
            <person name="Albert L."/>
            <person name="Andreopoulos W."/>
            <person name="Angelini C."/>
            <person name="Antonin V."/>
            <person name="Barry K.W."/>
            <person name="Bougher N.L."/>
            <person name="Buchanan P."/>
            <person name="Buyck B."/>
            <person name="Bense V."/>
            <person name="Catcheside P."/>
            <person name="Chovatia M."/>
            <person name="Cooper J."/>
            <person name="Damon W."/>
            <person name="Desjardin D."/>
            <person name="Finy P."/>
            <person name="Geml J."/>
            <person name="Haridas S."/>
            <person name="Hughes K."/>
            <person name="Justo A."/>
            <person name="Karasinski D."/>
            <person name="Kautmanova I."/>
            <person name="Kiss B."/>
            <person name="Kocsube S."/>
            <person name="Kotiranta H."/>
            <person name="LaButti K.M."/>
            <person name="Lechner B.E."/>
            <person name="Liimatainen K."/>
            <person name="Lipzen A."/>
            <person name="Lukacs Z."/>
            <person name="Mihaltcheva S."/>
            <person name="Morgado L.N."/>
            <person name="Niskanen T."/>
            <person name="Noordeloos M.E."/>
            <person name="Ohm R.A."/>
            <person name="Ortiz-Santana B."/>
            <person name="Ovrebo C."/>
            <person name="Racz N."/>
            <person name="Riley R."/>
            <person name="Savchenko A."/>
            <person name="Shiryaev A."/>
            <person name="Soop K."/>
            <person name="Spirin V."/>
            <person name="Szebenyi C."/>
            <person name="Tomsovsky M."/>
            <person name="Tulloss R.E."/>
            <person name="Uehling J."/>
            <person name="Grigoriev I.V."/>
            <person name="Vagvolgyi C."/>
            <person name="Papp T."/>
            <person name="Martin F.M."/>
            <person name="Miettinen O."/>
            <person name="Hibbett D.S."/>
            <person name="Nagy L.G."/>
        </authorList>
    </citation>
    <scope>NUCLEOTIDE SEQUENCE [LARGE SCALE GENOMIC DNA]</scope>
    <source>
        <strain evidence="3 4">OMC1185</strain>
    </source>
</reference>
<feature type="domain" description="F-box" evidence="2">
    <location>
        <begin position="1"/>
        <end position="47"/>
    </location>
</feature>
<sequence length="525" mass="57771">MLSLAQLPDDILIEIFVRLSIPDILSLKQTCRTLFALTSTDYLWHQLASALPLPLPIPPDTSIWSLPASRIQPLCIAALRLDANWSKPEPTMHRFTPVLAGIQRTNIDELRWLPGAQWLVTAQRNRPRGRQSTTFAFWAVPHDGEPYRAAAFEGHGYFRNFAVTLDEGNGERHAVLALTVTITGEELLQVYRIALSSLPELDTVYIEPKAATITPPVHYSSGKVILVHHINRPSTSHGVFYQVLSFGDIVVATLVKLFDPPGQTDHVLLLNIRTGVQRLLHIRFKETLERVHVALYPTQLVVLGALEDALLVRSYAIPPEILSSPSLAHSTSPSPFPPPSHLQQADPQPTDFDPPILDAIVSKLPGALDFTLSSNPPPYSTPSPRLTFTTFRFGEGALTRLYHASLPLPPSPAPSSPRKFAVFPRALHLPPSFSGGTQIADLPRLGPAGRRGVWLQRDVETEEVRLVGVSLPHAGGSKSFGTRTLLSAYPNLPFRPNAVRALAFDEALGRMGVGLFNGEVYVLEY</sequence>
<dbReference type="AlphaFoldDB" id="A0A5C3MRZ7"/>
<proteinExistence type="predicted"/>
<evidence type="ECO:0000256" key="1">
    <source>
        <dbReference type="SAM" id="MobiDB-lite"/>
    </source>
</evidence>